<evidence type="ECO:0000259" key="1">
    <source>
        <dbReference type="Pfam" id="PF03795"/>
    </source>
</evidence>
<name>A0A9X1FRL7_9RHOB</name>
<comment type="caution">
    <text evidence="2">The sequence shown here is derived from an EMBL/GenBank/DDBJ whole genome shotgun (WGS) entry which is preliminary data.</text>
</comment>
<dbReference type="RefSeq" id="WP_219497952.1">
    <property type="nucleotide sequence ID" value="NZ_JAHXDN010000001.1"/>
</dbReference>
<evidence type="ECO:0000313" key="3">
    <source>
        <dbReference type="Proteomes" id="UP001138661"/>
    </source>
</evidence>
<dbReference type="InterPro" id="IPR005545">
    <property type="entry name" value="YCII"/>
</dbReference>
<dbReference type="PANTHER" id="PTHR33606:SF3">
    <property type="entry name" value="PROTEIN YCII"/>
    <property type="match status" value="1"/>
</dbReference>
<dbReference type="PANTHER" id="PTHR33606">
    <property type="entry name" value="PROTEIN YCII"/>
    <property type="match status" value="1"/>
</dbReference>
<sequence length="93" mass="10221">MLYVIHALDHPNMINTRALHIDAHRAYAKAATTIEIAISGPMLADNGTDIIGSLLIVEAPDRATAEDFANNDPLNKKGIWRQLDITAFNRRVG</sequence>
<dbReference type="AlphaFoldDB" id="A0A9X1FRL7"/>
<gene>
    <name evidence="2" type="ORF">KX928_01045</name>
</gene>
<organism evidence="2 3">
    <name type="scientific">Roseobacter insulae</name>
    <dbReference type="NCBI Taxonomy" id="2859783"/>
    <lineage>
        <taxon>Bacteria</taxon>
        <taxon>Pseudomonadati</taxon>
        <taxon>Pseudomonadota</taxon>
        <taxon>Alphaproteobacteria</taxon>
        <taxon>Rhodobacterales</taxon>
        <taxon>Roseobacteraceae</taxon>
        <taxon>Roseobacter</taxon>
    </lineage>
</organism>
<reference evidence="2" key="1">
    <citation type="submission" date="2021-07" db="EMBL/GenBank/DDBJ databases">
        <title>Roseobacter insulae sp. nov., isolated from a tidal flat.</title>
        <authorList>
            <person name="Park S."/>
            <person name="Yoon J.-H."/>
        </authorList>
    </citation>
    <scope>NUCLEOTIDE SEQUENCE</scope>
    <source>
        <strain evidence="2">YSTF-M11</strain>
    </source>
</reference>
<dbReference type="InterPro" id="IPR051807">
    <property type="entry name" value="Sec-metab_biosynth-assoc"/>
</dbReference>
<dbReference type="EMBL" id="JAHXDN010000001">
    <property type="protein sequence ID" value="MBW4706367.1"/>
    <property type="molecule type" value="Genomic_DNA"/>
</dbReference>
<proteinExistence type="predicted"/>
<accession>A0A9X1FRL7</accession>
<keyword evidence="3" id="KW-1185">Reference proteome</keyword>
<evidence type="ECO:0000313" key="2">
    <source>
        <dbReference type="EMBL" id="MBW4706367.1"/>
    </source>
</evidence>
<dbReference type="Pfam" id="PF03795">
    <property type="entry name" value="YCII"/>
    <property type="match status" value="1"/>
</dbReference>
<protein>
    <recommendedName>
        <fullName evidence="1">YCII-related domain-containing protein</fullName>
    </recommendedName>
</protein>
<feature type="domain" description="YCII-related" evidence="1">
    <location>
        <begin position="1"/>
        <end position="89"/>
    </location>
</feature>
<dbReference type="Proteomes" id="UP001138661">
    <property type="component" value="Unassembled WGS sequence"/>
</dbReference>